<proteinExistence type="predicted"/>
<dbReference type="Proteomes" id="UP000799770">
    <property type="component" value="Unassembled WGS sequence"/>
</dbReference>
<keyword evidence="2" id="KW-1185">Reference proteome</keyword>
<evidence type="ECO:0000313" key="1">
    <source>
        <dbReference type="EMBL" id="KAF2116146.1"/>
    </source>
</evidence>
<gene>
    <name evidence="1" type="ORF">BDV96DRAFT_573417</name>
</gene>
<reference evidence="1" key="1">
    <citation type="journal article" date="2020" name="Stud. Mycol.">
        <title>101 Dothideomycetes genomes: a test case for predicting lifestyles and emergence of pathogens.</title>
        <authorList>
            <person name="Haridas S."/>
            <person name="Albert R."/>
            <person name="Binder M."/>
            <person name="Bloem J."/>
            <person name="Labutti K."/>
            <person name="Salamov A."/>
            <person name="Andreopoulos B."/>
            <person name="Baker S."/>
            <person name="Barry K."/>
            <person name="Bills G."/>
            <person name="Bluhm B."/>
            <person name="Cannon C."/>
            <person name="Castanera R."/>
            <person name="Culley D."/>
            <person name="Daum C."/>
            <person name="Ezra D."/>
            <person name="Gonzalez J."/>
            <person name="Henrissat B."/>
            <person name="Kuo A."/>
            <person name="Liang C."/>
            <person name="Lipzen A."/>
            <person name="Lutzoni F."/>
            <person name="Magnuson J."/>
            <person name="Mondo S."/>
            <person name="Nolan M."/>
            <person name="Ohm R."/>
            <person name="Pangilinan J."/>
            <person name="Park H.-J."/>
            <person name="Ramirez L."/>
            <person name="Alfaro M."/>
            <person name="Sun H."/>
            <person name="Tritt A."/>
            <person name="Yoshinaga Y."/>
            <person name="Zwiers L.-H."/>
            <person name="Turgeon B."/>
            <person name="Goodwin S."/>
            <person name="Spatafora J."/>
            <person name="Crous P."/>
            <person name="Grigoriev I."/>
        </authorList>
    </citation>
    <scope>NUCLEOTIDE SEQUENCE</scope>
    <source>
        <strain evidence="1">CBS 627.86</strain>
    </source>
</reference>
<evidence type="ECO:0000313" key="2">
    <source>
        <dbReference type="Proteomes" id="UP000799770"/>
    </source>
</evidence>
<name>A0A6A5ZAB7_9PLEO</name>
<protein>
    <submittedName>
        <fullName evidence="1">Uncharacterized protein</fullName>
    </submittedName>
</protein>
<organism evidence="1 2">
    <name type="scientific">Lophiotrema nucula</name>
    <dbReference type="NCBI Taxonomy" id="690887"/>
    <lineage>
        <taxon>Eukaryota</taxon>
        <taxon>Fungi</taxon>
        <taxon>Dikarya</taxon>
        <taxon>Ascomycota</taxon>
        <taxon>Pezizomycotina</taxon>
        <taxon>Dothideomycetes</taxon>
        <taxon>Pleosporomycetidae</taxon>
        <taxon>Pleosporales</taxon>
        <taxon>Lophiotremataceae</taxon>
        <taxon>Lophiotrema</taxon>
    </lineage>
</organism>
<dbReference type="EMBL" id="ML977321">
    <property type="protein sequence ID" value="KAF2116146.1"/>
    <property type="molecule type" value="Genomic_DNA"/>
</dbReference>
<dbReference type="AlphaFoldDB" id="A0A6A5ZAB7"/>
<accession>A0A6A5ZAB7</accession>
<sequence>MVAQCLMVPTLYFHVASTNFIPIRISTLLCITTTVLDTTPVRFCSFKSSLQPNTAATLGNMDATSALERTSRLPGIYEAVIDEIIRGEAVISYRVRSNTYWLSVDWWRYIKRVALIFGQACLTRSFFCLSVVLTLSRSVWHSRAQMRVVETSTTSTATRKP</sequence>